<dbReference type="InterPro" id="IPR011679">
    <property type="entry name" value="ERp29_C"/>
</dbReference>
<dbReference type="GO" id="GO:0006457">
    <property type="term" value="P:protein folding"/>
    <property type="evidence" value="ECO:0007669"/>
    <property type="project" value="TreeGrafter"/>
</dbReference>
<feature type="chain" id="PRO_5020445347" description="protein disulfide-isomerase" evidence="7">
    <location>
        <begin position="20"/>
        <end position="355"/>
    </location>
</feature>
<dbReference type="PRINTS" id="PR00421">
    <property type="entry name" value="THIOREDOXIN"/>
</dbReference>
<dbReference type="InterPro" id="IPR051063">
    <property type="entry name" value="PDI"/>
</dbReference>
<gene>
    <name evidence="9" type="ORF">E3P99_03078</name>
</gene>
<dbReference type="SUPFAM" id="SSF47933">
    <property type="entry name" value="ERP29 C domain-like"/>
    <property type="match status" value="1"/>
</dbReference>
<dbReference type="PANTHER" id="PTHR45672:SF11">
    <property type="entry name" value="PROTEIN DISULFIDE-ISOMERASE C17H9.14C"/>
    <property type="match status" value="1"/>
</dbReference>
<organism evidence="9 10">
    <name type="scientific">Wallemia hederae</name>
    <dbReference type="NCBI Taxonomy" id="1540922"/>
    <lineage>
        <taxon>Eukaryota</taxon>
        <taxon>Fungi</taxon>
        <taxon>Dikarya</taxon>
        <taxon>Basidiomycota</taxon>
        <taxon>Wallemiomycotina</taxon>
        <taxon>Wallemiomycetes</taxon>
        <taxon>Wallemiales</taxon>
        <taxon>Wallemiaceae</taxon>
        <taxon>Wallemia</taxon>
    </lineage>
</organism>
<feature type="domain" description="Thioredoxin" evidence="8">
    <location>
        <begin position="130"/>
        <end position="248"/>
    </location>
</feature>
<feature type="domain" description="Thioredoxin" evidence="8">
    <location>
        <begin position="11"/>
        <end position="125"/>
    </location>
</feature>
<dbReference type="AlphaFoldDB" id="A0A4T0FHK9"/>
<sequence length="355" mass="40311">MMRFILLVCAVLAYTYASAVELSSSTFYDLVGKDTGVLVEFYTPWCSHCKHLEPIYNQLADSFSHSNKVSIAKIDADENKKFVRQFGVKGYPTIKYFEPNNGGIIDFTGFRGLDELSRFVTQHSHAHPLSQTPSTASVVELTNENFDSHVFSPSKPNTLVMFYAPWCGHCKALMPTFDAVAETYARDDNCQLAKINVDDKSNAEIGTRYKIGGFPTLKMFKDGEDAPLHYDKARTHAAFVEYLNDHCGTHRQLNGELNEDAGVVSELEETVKEFMHSTNQQRLAIAEQLHSSPHKVYLRVMSKIITNGADYLHAESERVSKLLQSKVQDTKRDQLTMKKNVLRRFQQYLHQHVEL</sequence>
<dbReference type="SUPFAM" id="SSF52833">
    <property type="entry name" value="Thioredoxin-like"/>
    <property type="match status" value="2"/>
</dbReference>
<dbReference type="InterPro" id="IPR036249">
    <property type="entry name" value="Thioredoxin-like_sf"/>
</dbReference>
<keyword evidence="5" id="KW-0413">Isomerase</keyword>
<evidence type="ECO:0000259" key="8">
    <source>
        <dbReference type="PROSITE" id="PS51352"/>
    </source>
</evidence>
<proteinExistence type="inferred from homology"/>
<dbReference type="PROSITE" id="PS51352">
    <property type="entry name" value="THIOREDOXIN_2"/>
    <property type="match status" value="2"/>
</dbReference>
<dbReference type="GO" id="GO:0005783">
    <property type="term" value="C:endoplasmic reticulum"/>
    <property type="evidence" value="ECO:0007669"/>
    <property type="project" value="InterPro"/>
</dbReference>
<dbReference type="GO" id="GO:0003756">
    <property type="term" value="F:protein disulfide isomerase activity"/>
    <property type="evidence" value="ECO:0007669"/>
    <property type="project" value="UniProtKB-EC"/>
</dbReference>
<dbReference type="Gene3D" id="1.20.1150.12">
    <property type="entry name" value="Endoplasmic reticulum resident protein 29, C-terminal domain"/>
    <property type="match status" value="1"/>
</dbReference>
<comment type="caution">
    <text evidence="9">The sequence shown here is derived from an EMBL/GenBank/DDBJ whole genome shotgun (WGS) entry which is preliminary data.</text>
</comment>
<evidence type="ECO:0000256" key="3">
    <source>
        <dbReference type="ARBA" id="ARBA00012723"/>
    </source>
</evidence>
<dbReference type="Gene3D" id="3.40.30.10">
    <property type="entry name" value="Glutaredoxin"/>
    <property type="match status" value="2"/>
</dbReference>
<dbReference type="Proteomes" id="UP000310189">
    <property type="component" value="Unassembled WGS sequence"/>
</dbReference>
<dbReference type="InterPro" id="IPR017937">
    <property type="entry name" value="Thioredoxin_CS"/>
</dbReference>
<dbReference type="PANTHER" id="PTHR45672">
    <property type="entry name" value="PROTEIN DISULFIDE-ISOMERASE C17H9.14C-RELATED"/>
    <property type="match status" value="1"/>
</dbReference>
<evidence type="ECO:0000313" key="10">
    <source>
        <dbReference type="Proteomes" id="UP000310189"/>
    </source>
</evidence>
<evidence type="ECO:0000256" key="1">
    <source>
        <dbReference type="ARBA" id="ARBA00001182"/>
    </source>
</evidence>
<keyword evidence="10" id="KW-1185">Reference proteome</keyword>
<name>A0A4T0FHK9_9BASI</name>
<dbReference type="CDD" id="cd02961">
    <property type="entry name" value="PDI_a_family"/>
    <property type="match status" value="1"/>
</dbReference>
<keyword evidence="6" id="KW-0676">Redox-active center</keyword>
<protein>
    <recommendedName>
        <fullName evidence="3">protein disulfide-isomerase</fullName>
        <ecNumber evidence="3">5.3.4.1</ecNumber>
    </recommendedName>
</protein>
<dbReference type="InterPro" id="IPR036356">
    <property type="entry name" value="ERp29_C_sf"/>
</dbReference>
<evidence type="ECO:0000256" key="4">
    <source>
        <dbReference type="ARBA" id="ARBA00023157"/>
    </source>
</evidence>
<evidence type="ECO:0000256" key="6">
    <source>
        <dbReference type="ARBA" id="ARBA00023284"/>
    </source>
</evidence>
<feature type="signal peptide" evidence="7">
    <location>
        <begin position="1"/>
        <end position="19"/>
    </location>
</feature>
<dbReference type="Pfam" id="PF07749">
    <property type="entry name" value="ERp29"/>
    <property type="match status" value="1"/>
</dbReference>
<evidence type="ECO:0000256" key="7">
    <source>
        <dbReference type="SAM" id="SignalP"/>
    </source>
</evidence>
<evidence type="ECO:0000256" key="5">
    <source>
        <dbReference type="ARBA" id="ARBA00023235"/>
    </source>
</evidence>
<evidence type="ECO:0000313" key="9">
    <source>
        <dbReference type="EMBL" id="TIA87589.1"/>
    </source>
</evidence>
<dbReference type="InterPro" id="IPR013766">
    <property type="entry name" value="Thioredoxin_domain"/>
</dbReference>
<keyword evidence="4" id="KW-1015">Disulfide bond</keyword>
<dbReference type="Pfam" id="PF00085">
    <property type="entry name" value="Thioredoxin"/>
    <property type="match status" value="2"/>
</dbReference>
<reference evidence="9 10" key="1">
    <citation type="submission" date="2019-03" db="EMBL/GenBank/DDBJ databases">
        <title>Sequencing 23 genomes of Wallemia ichthyophaga.</title>
        <authorList>
            <person name="Gostincar C."/>
        </authorList>
    </citation>
    <scope>NUCLEOTIDE SEQUENCE [LARGE SCALE GENOMIC DNA]</scope>
    <source>
        <strain evidence="9 10">EXF-5753</strain>
    </source>
</reference>
<comment type="similarity">
    <text evidence="2">Belongs to the protein disulfide isomerase family.</text>
</comment>
<dbReference type="CDD" id="cd00238">
    <property type="entry name" value="ERp29c"/>
    <property type="match status" value="1"/>
</dbReference>
<accession>A0A4T0FHK9</accession>
<evidence type="ECO:0000256" key="2">
    <source>
        <dbReference type="ARBA" id="ARBA00006347"/>
    </source>
</evidence>
<keyword evidence="7" id="KW-0732">Signal</keyword>
<comment type="catalytic activity">
    <reaction evidence="1">
        <text>Catalyzes the rearrangement of -S-S- bonds in proteins.</text>
        <dbReference type="EC" id="5.3.4.1"/>
    </reaction>
</comment>
<dbReference type="PROSITE" id="PS00194">
    <property type="entry name" value="THIOREDOXIN_1"/>
    <property type="match status" value="1"/>
</dbReference>
<dbReference type="EC" id="5.3.4.1" evidence="3"/>
<dbReference type="OrthoDB" id="10264505at2759"/>
<dbReference type="EMBL" id="SPNW01000052">
    <property type="protein sequence ID" value="TIA87589.1"/>
    <property type="molecule type" value="Genomic_DNA"/>
</dbReference>